<dbReference type="Proteomes" id="UP000053226">
    <property type="component" value="Unassembled WGS sequence"/>
</dbReference>
<dbReference type="AlphaFoldDB" id="A0A0N0Z8W8"/>
<comment type="caution">
    <text evidence="1">The sequence shown here is derived from an EMBL/GenBank/DDBJ whole genome shotgun (WGS) entry which is preliminary data.</text>
</comment>
<gene>
    <name evidence="1" type="ORF">M992_0663</name>
</gene>
<protein>
    <submittedName>
        <fullName evidence="1">PilM family type IV pilus biogenesis protein</fullName>
    </submittedName>
</protein>
<dbReference type="EMBL" id="LGAA01000007">
    <property type="protein sequence ID" value="KPD03745.1"/>
    <property type="molecule type" value="Genomic_DNA"/>
</dbReference>
<name>A0A0N0Z8W8_9GAMM</name>
<proteinExistence type="predicted"/>
<evidence type="ECO:0000313" key="2">
    <source>
        <dbReference type="Proteomes" id="UP000053226"/>
    </source>
</evidence>
<dbReference type="Gene3D" id="3.30.1490.300">
    <property type="match status" value="1"/>
</dbReference>
<dbReference type="RefSeq" id="WP_053907306.1">
    <property type="nucleotide sequence ID" value="NZ_CAWMUS010000007.1"/>
</dbReference>
<reference evidence="1 2" key="1">
    <citation type="submission" date="2015-07" db="EMBL/GenBank/DDBJ databases">
        <title>ATOL: Assembling a taxonomically balanced genome-scale reconstruction of the evolutionary history of the Enterobacteriaceae.</title>
        <authorList>
            <person name="Plunkett G.III."/>
            <person name="Neeno-Eckwall E.C."/>
            <person name="Glasner J.D."/>
            <person name="Perna N.T."/>
        </authorList>
    </citation>
    <scope>NUCLEOTIDE SEQUENCE [LARGE SCALE GENOMIC DNA]</scope>
    <source>
        <strain evidence="1 2">ATCC 35017</strain>
    </source>
</reference>
<accession>A0A0N0Z8W8</accession>
<dbReference type="Gene3D" id="3.30.420.40">
    <property type="match status" value="1"/>
</dbReference>
<evidence type="ECO:0000313" key="1">
    <source>
        <dbReference type="EMBL" id="KPD03745.1"/>
    </source>
</evidence>
<organism evidence="1 2">
    <name type="scientific">Moellerella wisconsensis ATCC 35017</name>
    <dbReference type="NCBI Taxonomy" id="1354267"/>
    <lineage>
        <taxon>Bacteria</taxon>
        <taxon>Pseudomonadati</taxon>
        <taxon>Pseudomonadota</taxon>
        <taxon>Gammaproteobacteria</taxon>
        <taxon>Enterobacterales</taxon>
        <taxon>Morganellaceae</taxon>
        <taxon>Moellerella</taxon>
    </lineage>
</organism>
<keyword evidence="2" id="KW-1185">Reference proteome</keyword>
<dbReference type="OrthoDB" id="6447548at2"/>
<sequence>MYLQKWRIGIDLSLNKIQLVAAKKQRDRWYLCECWQQDLPATIFNETTPIILQNILTKWRQKLPKSCDVRLAFPLLRTIKHQFVLSEHISPKEPEFSWYIQSQTKKQFPMNADELIFDYRIIAQNVYLSGARKSDIIFWSDLLKICGFDLTTIDIAPNALRYAAQYAGIPDDSWLIYYRDNEWLWAGPTRQPGCYNYAVTAEVPTFNQLIDQLPTDSSTNTLPIYYIGDKCEPAASQHWQLHQAFYQLATKLPHQLGDFVIAAGLTLRPEDK</sequence>